<feature type="region of interest" description="Disordered" evidence="1">
    <location>
        <begin position="23"/>
        <end position="53"/>
    </location>
</feature>
<accession>A0AAD4JXP9</accession>
<feature type="compositionally biased region" description="Basic residues" evidence="1">
    <location>
        <begin position="1151"/>
        <end position="1164"/>
    </location>
</feature>
<feature type="region of interest" description="Disordered" evidence="1">
    <location>
        <begin position="988"/>
        <end position="1192"/>
    </location>
</feature>
<comment type="caution">
    <text evidence="2">The sequence shown here is derived from an EMBL/GenBank/DDBJ whole genome shotgun (WGS) entry which is preliminary data.</text>
</comment>
<feature type="compositionally biased region" description="Basic and acidic residues" evidence="1">
    <location>
        <begin position="219"/>
        <end position="236"/>
    </location>
</feature>
<evidence type="ECO:0000256" key="1">
    <source>
        <dbReference type="SAM" id="MobiDB-lite"/>
    </source>
</evidence>
<feature type="compositionally biased region" description="Low complexity" evidence="1">
    <location>
        <begin position="2520"/>
        <end position="2543"/>
    </location>
</feature>
<feature type="compositionally biased region" description="Basic and acidic residues" evidence="1">
    <location>
        <begin position="1890"/>
        <end position="1906"/>
    </location>
</feature>
<feature type="compositionally biased region" description="Polar residues" evidence="1">
    <location>
        <begin position="353"/>
        <end position="372"/>
    </location>
</feature>
<dbReference type="Proteomes" id="UP001200034">
    <property type="component" value="Unassembled WGS sequence"/>
</dbReference>
<feature type="compositionally biased region" description="Low complexity" evidence="1">
    <location>
        <begin position="138"/>
        <end position="149"/>
    </location>
</feature>
<feature type="compositionally biased region" description="Basic and acidic residues" evidence="1">
    <location>
        <begin position="1023"/>
        <end position="1033"/>
    </location>
</feature>
<feature type="compositionally biased region" description="Acidic residues" evidence="1">
    <location>
        <begin position="258"/>
        <end position="267"/>
    </location>
</feature>
<feature type="compositionally biased region" description="Basic residues" evidence="1">
    <location>
        <begin position="1364"/>
        <end position="1374"/>
    </location>
</feature>
<feature type="compositionally biased region" description="Polar residues" evidence="1">
    <location>
        <begin position="1488"/>
        <end position="1497"/>
    </location>
</feature>
<feature type="region of interest" description="Disordered" evidence="1">
    <location>
        <begin position="2514"/>
        <end position="2552"/>
    </location>
</feature>
<feature type="compositionally biased region" description="Polar residues" evidence="1">
    <location>
        <begin position="1172"/>
        <end position="1182"/>
    </location>
</feature>
<feature type="compositionally biased region" description="Low complexity" evidence="1">
    <location>
        <begin position="1563"/>
        <end position="1577"/>
    </location>
</feature>
<feature type="compositionally biased region" description="Low complexity" evidence="1">
    <location>
        <begin position="247"/>
        <end position="257"/>
    </location>
</feature>
<feature type="region of interest" description="Disordered" evidence="1">
    <location>
        <begin position="881"/>
        <end position="974"/>
    </location>
</feature>
<feature type="compositionally biased region" description="Basic residues" evidence="1">
    <location>
        <begin position="1013"/>
        <end position="1022"/>
    </location>
</feature>
<feature type="compositionally biased region" description="Polar residues" evidence="1">
    <location>
        <begin position="23"/>
        <end position="36"/>
    </location>
</feature>
<feature type="region of interest" description="Disordered" evidence="1">
    <location>
        <begin position="440"/>
        <end position="531"/>
    </location>
</feature>
<feature type="compositionally biased region" description="Polar residues" evidence="1">
    <location>
        <begin position="1849"/>
        <end position="1859"/>
    </location>
</feature>
<feature type="compositionally biased region" description="Low complexity" evidence="1">
    <location>
        <begin position="1723"/>
        <end position="1747"/>
    </location>
</feature>
<evidence type="ECO:0000313" key="3">
    <source>
        <dbReference type="Proteomes" id="UP001200034"/>
    </source>
</evidence>
<feature type="compositionally biased region" description="Polar residues" evidence="1">
    <location>
        <begin position="1121"/>
        <end position="1137"/>
    </location>
</feature>
<feature type="compositionally biased region" description="Polar residues" evidence="1">
    <location>
        <begin position="1059"/>
        <end position="1074"/>
    </location>
</feature>
<feature type="compositionally biased region" description="Low complexity" evidence="1">
    <location>
        <begin position="300"/>
        <end position="312"/>
    </location>
</feature>
<feature type="compositionally biased region" description="Basic and acidic residues" evidence="1">
    <location>
        <begin position="1272"/>
        <end position="1290"/>
    </location>
</feature>
<feature type="compositionally biased region" description="Low complexity" evidence="1">
    <location>
        <begin position="1630"/>
        <end position="1647"/>
    </location>
</feature>
<feature type="compositionally biased region" description="Polar residues" evidence="1">
    <location>
        <begin position="1648"/>
        <end position="1659"/>
    </location>
</feature>
<evidence type="ECO:0000313" key="2">
    <source>
        <dbReference type="EMBL" id="KAH8369883.1"/>
    </source>
</evidence>
<feature type="compositionally biased region" description="Low complexity" evidence="1">
    <location>
        <begin position="1600"/>
        <end position="1609"/>
    </location>
</feature>
<feature type="compositionally biased region" description="Polar residues" evidence="1">
    <location>
        <begin position="1933"/>
        <end position="1943"/>
    </location>
</feature>
<feature type="compositionally biased region" description="Basic and acidic residues" evidence="1">
    <location>
        <begin position="1748"/>
        <end position="1757"/>
    </location>
</feature>
<feature type="compositionally biased region" description="Low complexity" evidence="1">
    <location>
        <begin position="269"/>
        <end position="285"/>
    </location>
</feature>
<feature type="compositionally biased region" description="Basic residues" evidence="1">
    <location>
        <begin position="942"/>
        <end position="952"/>
    </location>
</feature>
<feature type="compositionally biased region" description="Low complexity" evidence="1">
    <location>
        <begin position="1349"/>
        <end position="1363"/>
    </location>
</feature>
<keyword evidence="3" id="KW-1185">Reference proteome</keyword>
<protein>
    <submittedName>
        <fullName evidence="2">Uncharacterized protein</fullName>
    </submittedName>
</protein>
<feature type="compositionally biased region" description="Basic residues" evidence="1">
    <location>
        <begin position="496"/>
        <end position="505"/>
    </location>
</feature>
<dbReference type="EMBL" id="JAJJHW010002585">
    <property type="protein sequence ID" value="KAH8369883.1"/>
    <property type="molecule type" value="Genomic_DNA"/>
</dbReference>
<feature type="region of interest" description="Disordered" evidence="1">
    <location>
        <begin position="1782"/>
        <end position="1955"/>
    </location>
</feature>
<feature type="compositionally biased region" description="Polar residues" evidence="1">
    <location>
        <begin position="201"/>
        <end position="211"/>
    </location>
</feature>
<feature type="compositionally biased region" description="Basic residues" evidence="1">
    <location>
        <begin position="338"/>
        <end position="347"/>
    </location>
</feature>
<feature type="compositionally biased region" description="Basic and acidic residues" evidence="1">
    <location>
        <begin position="1448"/>
        <end position="1460"/>
    </location>
</feature>
<feature type="compositionally biased region" description="Basic residues" evidence="1">
    <location>
        <begin position="1078"/>
        <end position="1102"/>
    </location>
</feature>
<feature type="compositionally biased region" description="Polar residues" evidence="1">
    <location>
        <begin position="469"/>
        <end position="483"/>
    </location>
</feature>
<sequence>MESIEIEYLDEYKDLVLPGINTNSATPATTLDNQAVSRSQRRRISSDSSGSSSIDADIFQKLFDGKFIDDDLLNESAPNVKGRSRNLSSSSSDASNDALDALFNRQTHKIYDNKRRERLESFDSTDDLGEALMGSNHKLSLSKSSSNSSRKPQSLHKATSTVKSKSSELKTYNQNASSSSSVFNARDASLNGTSSSSSSSNRQLQTNQTKKPVTIIKAQKPDLKPSKHEPKKDPLHLQDLPCDSDSDSSYVYESDFYGYDDSDEDDGAGSKQIIDISTDTSVTTSMAETVTPVVSEDESQQPQQSDQQHQQQALTPSGKNERLQIYLNNLSAAETPPSKHKHSRSSAKKSYSNEKIQSDTQVLDSSTGNIGQTLAEGEQQLEAASSSTTSNPRRLFEDSNNLPPADYVDDNLTYETLERLSHNLAEQIISIDAERSIEFEKRSGSKPRSNSVSQPTRSSLSVSHVRKLTYSNEALNTAGMSNNKLRRAKSEGTFPKGKRGKRAKKRADTTEEPKINISLTPKKSADKTDLKKNEDCTNMAEDVVEPVLVQESAQEAVIMTVSEPLQEPVPESETLVDPAPVPVKKKRGRPRKIKQLDATVPLNVPVSVELPKQIDIKNEVVEILENKKLAEGTQAIEISLEIDKPDSEKVCKLNSSDENQNNSENLQAVITIAGESITSKENLITGSIIQPDLKCTNNNSEKNIVSTAKERDHCQRLDNLQEIETQEADKIVEMSVVDTAINEENIIPKVADIEGTKLQVNVRTENSIPSNKDLADKTANSCESSQQIAVDEIIVKEVGVDRDELKTSQDNKKSTEVVSNLPENMDIETLPAEDLANVSNLPENMGMEVLSANELPSETFSAEALQNEVVSHLTKDLGIETRSSEDVTNEVGSILPEESSKVSAEDLPDEPTAQTEPPSHNIETKEKIPRKKNKAVASKAVTGRRSRSRKHKSCVDMESPSTSSPALIESDELNDKVDVESKNVEVATAVSTTEQKLRSSKKRSEKKKDKSPTIKKPHRKKPKLDILEKRADLAVEANNEVTETIPHPASTAEERPLDDNQTNGINPKSNNINESSSHKKKRKSRSKQKSKSGKSKSKKTKKGITESNLDAEGDKPILSDLPSSSQEQASIINNQTVDPIDIQDNVASNVKSRRSKSKNAKKQSKQAELANVKNSDVPQTNAEPLEINEGEPNLIDSNLINENVADSKISTQVENNPSEPNVVVGEQQDIDDDSESIKLLKPRLYKEIKEVQPSEGRTTRSRAGTPAAQRYRSREKETPANTGKERDKKRQVSKASVSRKAAKSKKSTKNLPEETDDEVISSMEQTEMQADAEIPQSLDRLTPINLGPSFASTPSTSSSTNSVRKLRVLVKKSKMLSNLEQKGANRASSSLSVDAFESKAASDAIVQPSEDNGDGSTGKDPNLHDISLGENELVDVESIEPETTGVHGHYDDGVSSKQTDDSESDGGSKSKHLMQAKSSMAPPAMPQRNATSSQTGNRRPFNASDRTTSPPEKRRKVDTKASEKPKPLTSGAHQKKGLPFVSPKQVSPVLSKKPEALTSPVKSTLSSLLGGDDSPTLNDSVIITKTVVGSPSEPFKRVEPTTSPATTSSEINISVSVVPDTINQPKKKMTQAATAKKTQLTTKQSSTVNKSDTKSLTANKSRKSEAEKRSNLTAKAAAPLIEEKPTLQQPTGKKSMLQAEKKKKVEKPDRKSMLANMLDTEPLSTEASTSSQAQVAAAAATAALATAKPEKKSELQKTSKKGVGKAKAKDLVEAQQQLEILNDAPASTETSAASTLSRAAAELAKEPTKRMSKKQLQKRDLSEPALDRVASSASRESSSERVKRGIRTSKAQGTNSELQRQPKKIQKLSNEAVQLPIQQPPQEEILQELEIEKPLEEQPPQKEQPKKHQRQQPQQPPEKPQITQGRKRKLPVATSSVTESTNAKRAKQQSEKPSTSIAFPVRITAASVTQPALVQTTPIQPYSIQVKPVAELPAVQKTSKLRVRINRSVVDNWVKQQQQQQRGISVGHQMDAPSQSTATPALAPAATVKPTTVNPPPVLAPSLPPALPTVSRQPKPANVLPLPVMEVKEEQDTMEEQHHEAMRPQVADRQEAPLQVVAPIPRTVSNPVGPVCSSSNLTAVPTRNNLNVANSSVSTTEVPVASDSNDVSTFGATKMFSFLYPSRYQRAYGQVGLDFCCPNLNGPMQAIDPTRLHSKAEVPVLELPQYMVISTKIFSKQDKNIPQKVRAKLEQMAAKEGQPCVVQSVHIAQTDVQPTPIVSSVPASTPVLIPAPISTSAPSAAPLPGAAPALGHIERLAKPLSLTLPRSALLSKKSNPAAAAVAPNVASSPAIVQAAPAAAAAVNPLAGLLQLPPICPADKRSMELQTRVQVFDLMLQNLAKSVISMTVSERQHVIENFVRKSNMQPIDVEVGTKLLENYMYHLNVTPDNVTAGAIPNLRPTVAVASTPSVTPQATNTIRKPLVSAVGAAPVINPAETSAYSRPIYDRSRNVIGYEYKRPRPSSISSTSSTRNPQQQQTPMTMTPSIAASSKVS</sequence>
<feature type="region of interest" description="Disordered" evidence="1">
    <location>
        <begin position="569"/>
        <end position="590"/>
    </location>
</feature>
<feature type="compositionally biased region" description="Polar residues" evidence="1">
    <location>
        <begin position="382"/>
        <end position="402"/>
    </location>
</feature>
<feature type="region of interest" description="Disordered" evidence="1">
    <location>
        <begin position="331"/>
        <end position="406"/>
    </location>
</feature>
<organism evidence="2 3">
    <name type="scientific">Drosophila rubida</name>
    <dbReference type="NCBI Taxonomy" id="30044"/>
    <lineage>
        <taxon>Eukaryota</taxon>
        <taxon>Metazoa</taxon>
        <taxon>Ecdysozoa</taxon>
        <taxon>Arthropoda</taxon>
        <taxon>Hexapoda</taxon>
        <taxon>Insecta</taxon>
        <taxon>Pterygota</taxon>
        <taxon>Neoptera</taxon>
        <taxon>Endopterygota</taxon>
        <taxon>Diptera</taxon>
        <taxon>Brachycera</taxon>
        <taxon>Muscomorpha</taxon>
        <taxon>Ephydroidea</taxon>
        <taxon>Drosophilidae</taxon>
        <taxon>Drosophila</taxon>
    </lineage>
</organism>
<feature type="compositionally biased region" description="Basic and acidic residues" evidence="1">
    <location>
        <begin position="1817"/>
        <end position="1826"/>
    </location>
</feature>
<feature type="region of interest" description="Disordered" evidence="1">
    <location>
        <begin position="138"/>
        <end position="318"/>
    </location>
</feature>
<feature type="compositionally biased region" description="Low complexity" evidence="1">
    <location>
        <begin position="1874"/>
        <end position="1884"/>
    </location>
</feature>
<feature type="compositionally biased region" description="Polar residues" evidence="1">
    <location>
        <begin position="150"/>
        <end position="183"/>
    </location>
</feature>
<feature type="region of interest" description="Disordered" evidence="1">
    <location>
        <begin position="1206"/>
        <end position="1578"/>
    </location>
</feature>
<feature type="compositionally biased region" description="Low complexity" evidence="1">
    <location>
        <begin position="1213"/>
        <end position="1224"/>
    </location>
</feature>
<name>A0AAD4JXP9_9MUSC</name>
<proteinExistence type="predicted"/>
<reference evidence="2" key="1">
    <citation type="journal article" date="2021" name="Mol. Ecol. Resour.">
        <title>Phylogenomic analyses of the genus Drosophila reveals genomic signals of climate adaptation.</title>
        <authorList>
            <person name="Li F."/>
            <person name="Rane R.V."/>
            <person name="Luria V."/>
            <person name="Xiong Z."/>
            <person name="Chen J."/>
            <person name="Li Z."/>
            <person name="Catullo R.A."/>
            <person name="Griffin P.C."/>
            <person name="Schiffer M."/>
            <person name="Pearce S."/>
            <person name="Lee S.F."/>
            <person name="McElroy K."/>
            <person name="Stocker A."/>
            <person name="Shirriffs J."/>
            <person name="Cockerell F."/>
            <person name="Coppin C."/>
            <person name="Sgro C.M."/>
            <person name="Karger A."/>
            <person name="Cain J.W."/>
            <person name="Weber J.A."/>
            <person name="Santpere G."/>
            <person name="Kirschner M.W."/>
            <person name="Hoffmann A.A."/>
            <person name="Oakeshott J.G."/>
            <person name="Zhang G."/>
        </authorList>
    </citation>
    <scope>NUCLEOTIDE SEQUENCE</scope>
    <source>
        <strain evidence="2">BGI-SZ-2011g</strain>
    </source>
</reference>
<feature type="compositionally biased region" description="Low complexity" evidence="1">
    <location>
        <begin position="1784"/>
        <end position="1802"/>
    </location>
</feature>
<gene>
    <name evidence="2" type="ORF">KR093_001356</name>
</gene>
<feature type="region of interest" description="Disordered" evidence="1">
    <location>
        <begin position="1590"/>
        <end position="1769"/>
    </location>
</feature>
<feature type="compositionally biased region" description="Polar residues" evidence="1">
    <location>
        <begin position="446"/>
        <end position="462"/>
    </location>
</feature>